<dbReference type="SUPFAM" id="SSF52540">
    <property type="entry name" value="P-loop containing nucleoside triphosphate hydrolases"/>
    <property type="match status" value="1"/>
</dbReference>
<keyword evidence="2" id="KW-1185">Reference proteome</keyword>
<dbReference type="PANTHER" id="PTHR36681:SF3">
    <property type="entry name" value="NUCLEAR GTPASE, GERMINAL CENTER-ASSOCIATED, TANDEM DUPLICATE 3"/>
    <property type="match status" value="1"/>
</dbReference>
<sequence>MTTDRGMSSAQRLSFCSREDVAKELGEALNAVKKRRELNEETCENEQEFQSAIEELTESISRGMDKFGRVWGFDENEIEELGSTAEAETIISMNPDLARRLGITMLLSSSNAEEFAAEVKPFLDSTPNPQGYIAWPVIKEVTMYVKSDILMHGITLIDLPGLSDMVESRSAVAERYFQKLALTTIVTPAIRAVDEKTGNRLMSQYQELRMKLDGKFHKRGFCVVVSKADDMDCDAYCKGPKEAKENPELQADVAEMKEITAQSHEKDKELKAEKRKFESLSRTWIDGEKKLERLRRTQAKIAEQRERQTQLVADRSKQALDVKNIEKSIARIESHRVFLEGPIKYLCMRIRNKYIKERIQADFTKRQSRLLARCTRQYTGSVDMFPVYAQAFREHFKDQKHKPVGFPTKEYTGVTQLRQWLRDSTLEAWKQSLSSTLSTLQRLFHAMKGWSRDNSASTVSFSRQNIEGILESSHTKYKIKLDEELDKGVKEAKKLNPLCNKDKKSMPARQERRLFSRTYLRIDEIWAQFIHEIKTQLEHVASSILPHFSEANITLNNIKMRLLYHIIHICEPHSGKGQFAKRQELILAEPQRRNRQQFLSAYEKMEDRFLRQIAMLPYYFAAVTGDAMTAVKTHIGMLLNNIQTIKIEDQAALSMKIQLQKKVQSLMIAWAAKWRVPQHDSISIEEDAFEIPKCYVEEEAKLGDESDIDVLAEESDNDSD</sequence>
<protein>
    <submittedName>
        <fullName evidence="1">Uncharacterized protein</fullName>
    </submittedName>
</protein>
<dbReference type="PANTHER" id="PTHR36681">
    <property type="entry name" value="NUCLEAR GTPASE, GERMINAL CENTER-ASSOCIATED, TANDEM DUPLICATE 3"/>
    <property type="match status" value="1"/>
</dbReference>
<organism evidence="1 2">
    <name type="scientific">Podospora appendiculata</name>
    <dbReference type="NCBI Taxonomy" id="314037"/>
    <lineage>
        <taxon>Eukaryota</taxon>
        <taxon>Fungi</taxon>
        <taxon>Dikarya</taxon>
        <taxon>Ascomycota</taxon>
        <taxon>Pezizomycotina</taxon>
        <taxon>Sordariomycetes</taxon>
        <taxon>Sordariomycetidae</taxon>
        <taxon>Sordariales</taxon>
        <taxon>Podosporaceae</taxon>
        <taxon>Podospora</taxon>
    </lineage>
</organism>
<gene>
    <name evidence="1" type="ORF">B0T22DRAFT_484627</name>
</gene>
<proteinExistence type="predicted"/>
<dbReference type="AlphaFoldDB" id="A0AAE0X1P0"/>
<evidence type="ECO:0000313" key="2">
    <source>
        <dbReference type="Proteomes" id="UP001270362"/>
    </source>
</evidence>
<name>A0AAE0X1P0_9PEZI</name>
<comment type="caution">
    <text evidence="1">The sequence shown here is derived from an EMBL/GenBank/DDBJ whole genome shotgun (WGS) entry which is preliminary data.</text>
</comment>
<evidence type="ECO:0000313" key="1">
    <source>
        <dbReference type="EMBL" id="KAK3682583.1"/>
    </source>
</evidence>
<accession>A0AAE0X1P0</accession>
<dbReference type="EMBL" id="JAULSO010000005">
    <property type="protein sequence ID" value="KAK3682583.1"/>
    <property type="molecule type" value="Genomic_DNA"/>
</dbReference>
<reference evidence="1" key="1">
    <citation type="journal article" date="2023" name="Mol. Phylogenet. Evol.">
        <title>Genome-scale phylogeny and comparative genomics of the fungal order Sordariales.</title>
        <authorList>
            <person name="Hensen N."/>
            <person name="Bonometti L."/>
            <person name="Westerberg I."/>
            <person name="Brannstrom I.O."/>
            <person name="Guillou S."/>
            <person name="Cros-Aarteil S."/>
            <person name="Calhoun S."/>
            <person name="Haridas S."/>
            <person name="Kuo A."/>
            <person name="Mondo S."/>
            <person name="Pangilinan J."/>
            <person name="Riley R."/>
            <person name="LaButti K."/>
            <person name="Andreopoulos B."/>
            <person name="Lipzen A."/>
            <person name="Chen C."/>
            <person name="Yan M."/>
            <person name="Daum C."/>
            <person name="Ng V."/>
            <person name="Clum A."/>
            <person name="Steindorff A."/>
            <person name="Ohm R.A."/>
            <person name="Martin F."/>
            <person name="Silar P."/>
            <person name="Natvig D.O."/>
            <person name="Lalanne C."/>
            <person name="Gautier V."/>
            <person name="Ament-Velasquez S.L."/>
            <person name="Kruys A."/>
            <person name="Hutchinson M.I."/>
            <person name="Powell A.J."/>
            <person name="Barry K."/>
            <person name="Miller A.N."/>
            <person name="Grigoriev I.V."/>
            <person name="Debuchy R."/>
            <person name="Gladieux P."/>
            <person name="Hiltunen Thoren M."/>
            <person name="Johannesson H."/>
        </authorList>
    </citation>
    <scope>NUCLEOTIDE SEQUENCE</scope>
    <source>
        <strain evidence="1">CBS 314.62</strain>
    </source>
</reference>
<dbReference type="InterPro" id="IPR027417">
    <property type="entry name" value="P-loop_NTPase"/>
</dbReference>
<reference evidence="1" key="2">
    <citation type="submission" date="2023-06" db="EMBL/GenBank/DDBJ databases">
        <authorList>
            <consortium name="Lawrence Berkeley National Laboratory"/>
            <person name="Haridas S."/>
            <person name="Hensen N."/>
            <person name="Bonometti L."/>
            <person name="Westerberg I."/>
            <person name="Brannstrom I.O."/>
            <person name="Guillou S."/>
            <person name="Cros-Aarteil S."/>
            <person name="Calhoun S."/>
            <person name="Kuo A."/>
            <person name="Mondo S."/>
            <person name="Pangilinan J."/>
            <person name="Riley R."/>
            <person name="Labutti K."/>
            <person name="Andreopoulos B."/>
            <person name="Lipzen A."/>
            <person name="Chen C."/>
            <person name="Yanf M."/>
            <person name="Daum C."/>
            <person name="Ng V."/>
            <person name="Clum A."/>
            <person name="Steindorff A."/>
            <person name="Ohm R."/>
            <person name="Martin F."/>
            <person name="Silar P."/>
            <person name="Natvig D."/>
            <person name="Lalanne C."/>
            <person name="Gautier V."/>
            <person name="Ament-Velasquez S.L."/>
            <person name="Kruys A."/>
            <person name="Hutchinson M.I."/>
            <person name="Powell A.J."/>
            <person name="Barry K."/>
            <person name="Miller A.N."/>
            <person name="Grigoriev I.V."/>
            <person name="Debuchy R."/>
            <person name="Gladieux P."/>
            <person name="Thoren M.H."/>
            <person name="Johannesson H."/>
        </authorList>
    </citation>
    <scope>NUCLEOTIDE SEQUENCE</scope>
    <source>
        <strain evidence="1">CBS 314.62</strain>
    </source>
</reference>
<dbReference type="Proteomes" id="UP001270362">
    <property type="component" value="Unassembled WGS sequence"/>
</dbReference>